<evidence type="ECO:0000256" key="1">
    <source>
        <dbReference type="ARBA" id="ARBA00009684"/>
    </source>
</evidence>
<keyword evidence="5 9" id="KW-0547">Nucleotide-binding</keyword>
<keyword evidence="6 9" id="KW-0418">Kinase</keyword>
<dbReference type="EC" id="2.7.1.148" evidence="2 9"/>
<proteinExistence type="inferred from homology"/>
<comment type="catalytic activity">
    <reaction evidence="9">
        <text>4-CDP-2-C-methyl-D-erythritol + ATP = 4-CDP-2-C-methyl-D-erythritol 2-phosphate + ADP + H(+)</text>
        <dbReference type="Rhea" id="RHEA:18437"/>
        <dbReference type="ChEBI" id="CHEBI:15378"/>
        <dbReference type="ChEBI" id="CHEBI:30616"/>
        <dbReference type="ChEBI" id="CHEBI:57823"/>
        <dbReference type="ChEBI" id="CHEBI:57919"/>
        <dbReference type="ChEBI" id="CHEBI:456216"/>
        <dbReference type="EC" id="2.7.1.148"/>
    </reaction>
</comment>
<feature type="active site" evidence="9">
    <location>
        <position position="175"/>
    </location>
</feature>
<gene>
    <name evidence="9 12" type="primary">ispE</name>
    <name evidence="12" type="ORF">CAT723_11090</name>
</gene>
<sequence>MYDPHDTGDPIYRLPQNMPNLQREWKARAHAKVNLHLGVGPAREDGFHELSTIFQAVDISDVITLRIRDDIASRGETPVGGPLKITGPTAAGVPTDERNLVWKALDRLAVHIPLSYPRLDVEIHKQIPAAGGMAGGSADAAAALMLAHKLYATYFELEIASEEILQEIAADLGSDVPFMMMGGTALGKGRGEVLSPMLTRGNYHWCLIASHQGLSTPDVFGKLDEMREASTSESSVLTSSLDVTDTAQALVSGDVHRLAKSLKNDLQPVALSLRPDLRKTIEVGIDAGALTGIVSGSGPTIAFLCEDAEHAREVRTQVTLEIPKTRGYVASSPAPGVRIF</sequence>
<dbReference type="SUPFAM" id="SSF55060">
    <property type="entry name" value="GHMP Kinase, C-terminal domain"/>
    <property type="match status" value="1"/>
</dbReference>
<organism evidence="12 13">
    <name type="scientific">Corynebacterium ammoniagenes</name>
    <name type="common">Brevibacterium ammoniagenes</name>
    <dbReference type="NCBI Taxonomy" id="1697"/>
    <lineage>
        <taxon>Bacteria</taxon>
        <taxon>Bacillati</taxon>
        <taxon>Actinomycetota</taxon>
        <taxon>Actinomycetes</taxon>
        <taxon>Mycobacteriales</taxon>
        <taxon>Corynebacteriaceae</taxon>
        <taxon>Corynebacterium</taxon>
    </lineage>
</organism>
<comment type="similarity">
    <text evidence="1 9">Belongs to the GHMP kinase family. IspE subfamily.</text>
</comment>
<dbReference type="InterPro" id="IPR013750">
    <property type="entry name" value="GHMP_kinase_C_dom"/>
</dbReference>
<evidence type="ECO:0000256" key="4">
    <source>
        <dbReference type="ARBA" id="ARBA00022679"/>
    </source>
</evidence>
<dbReference type="InterPro" id="IPR036554">
    <property type="entry name" value="GHMP_kinase_C_sf"/>
</dbReference>
<comment type="function">
    <text evidence="9">Catalyzes the phosphorylation of the position 2 hydroxy group of 4-diphosphocytidyl-2C-methyl-D-erythritol.</text>
</comment>
<evidence type="ECO:0000259" key="10">
    <source>
        <dbReference type="Pfam" id="PF00288"/>
    </source>
</evidence>
<evidence type="ECO:0000313" key="13">
    <source>
        <dbReference type="Proteomes" id="UP001054925"/>
    </source>
</evidence>
<feature type="domain" description="GHMP kinase N-terminal" evidence="10">
    <location>
        <begin position="99"/>
        <end position="183"/>
    </location>
</feature>
<dbReference type="PANTHER" id="PTHR43527:SF2">
    <property type="entry name" value="4-DIPHOSPHOCYTIDYL-2-C-METHYL-D-ERYTHRITOL KINASE, CHLOROPLASTIC"/>
    <property type="match status" value="1"/>
</dbReference>
<dbReference type="GO" id="GO:0050515">
    <property type="term" value="F:4-(cytidine 5'-diphospho)-2-C-methyl-D-erythritol kinase activity"/>
    <property type="evidence" value="ECO:0007669"/>
    <property type="project" value="UniProtKB-UniRule"/>
</dbReference>
<dbReference type="InterPro" id="IPR006204">
    <property type="entry name" value="GHMP_kinase_N_dom"/>
</dbReference>
<evidence type="ECO:0000256" key="3">
    <source>
        <dbReference type="ARBA" id="ARBA00017473"/>
    </source>
</evidence>
<evidence type="ECO:0000259" key="11">
    <source>
        <dbReference type="Pfam" id="PF08544"/>
    </source>
</evidence>
<dbReference type="InterPro" id="IPR004424">
    <property type="entry name" value="IspE"/>
</dbReference>
<dbReference type="Gene3D" id="3.30.70.890">
    <property type="entry name" value="GHMP kinase, C-terminal domain"/>
    <property type="match status" value="1"/>
</dbReference>
<dbReference type="InterPro" id="IPR014721">
    <property type="entry name" value="Ribsml_uS5_D2-typ_fold_subgr"/>
</dbReference>
<dbReference type="GO" id="GO:0019288">
    <property type="term" value="P:isopentenyl diphosphate biosynthetic process, methylerythritol 4-phosphate pathway"/>
    <property type="evidence" value="ECO:0007669"/>
    <property type="project" value="UniProtKB-UniRule"/>
</dbReference>
<dbReference type="SUPFAM" id="SSF54211">
    <property type="entry name" value="Ribosomal protein S5 domain 2-like"/>
    <property type="match status" value="1"/>
</dbReference>
<dbReference type="Proteomes" id="UP001054925">
    <property type="component" value="Unassembled WGS sequence"/>
</dbReference>
<keyword evidence="9" id="KW-0414">Isoprene biosynthesis</keyword>
<evidence type="ECO:0000256" key="5">
    <source>
        <dbReference type="ARBA" id="ARBA00022741"/>
    </source>
</evidence>
<dbReference type="GO" id="GO:0016114">
    <property type="term" value="P:terpenoid biosynthetic process"/>
    <property type="evidence" value="ECO:0007669"/>
    <property type="project" value="UniProtKB-UniRule"/>
</dbReference>
<dbReference type="Pfam" id="PF00288">
    <property type="entry name" value="GHMP_kinases_N"/>
    <property type="match status" value="1"/>
</dbReference>
<comment type="caution">
    <text evidence="12">The sequence shown here is derived from an EMBL/GenBank/DDBJ whole genome shotgun (WGS) entry which is preliminary data.</text>
</comment>
<evidence type="ECO:0000256" key="8">
    <source>
        <dbReference type="ARBA" id="ARBA00032554"/>
    </source>
</evidence>
<protein>
    <recommendedName>
        <fullName evidence="3 9">4-diphosphocytidyl-2-C-methyl-D-erythritol kinase</fullName>
        <shortName evidence="9">CMK</shortName>
        <ecNumber evidence="2 9">2.7.1.148</ecNumber>
    </recommendedName>
    <alternativeName>
        <fullName evidence="8 9">4-(cytidine-5'-diphospho)-2-C-methyl-D-erythritol kinase</fullName>
    </alternativeName>
</protein>
<dbReference type="NCBIfam" id="NF002870">
    <property type="entry name" value="PRK03188.1"/>
    <property type="match status" value="1"/>
</dbReference>
<dbReference type="Pfam" id="PF08544">
    <property type="entry name" value="GHMP_kinases_C"/>
    <property type="match status" value="1"/>
</dbReference>
<feature type="active site" evidence="9">
    <location>
        <position position="32"/>
    </location>
</feature>
<name>A0AAV5G942_CORAM</name>
<feature type="domain" description="GHMP kinase C-terminal" evidence="11">
    <location>
        <begin position="247"/>
        <end position="318"/>
    </location>
</feature>
<keyword evidence="4 9" id="KW-0808">Transferase</keyword>
<keyword evidence="7 9" id="KW-0067">ATP-binding</keyword>
<evidence type="ECO:0000256" key="9">
    <source>
        <dbReference type="HAMAP-Rule" id="MF_00061"/>
    </source>
</evidence>
<feature type="binding site" evidence="9">
    <location>
        <begin position="128"/>
        <end position="138"/>
    </location>
    <ligand>
        <name>ATP</name>
        <dbReference type="ChEBI" id="CHEBI:30616"/>
    </ligand>
</feature>
<dbReference type="GO" id="GO:0005524">
    <property type="term" value="F:ATP binding"/>
    <property type="evidence" value="ECO:0007669"/>
    <property type="project" value="UniProtKB-UniRule"/>
</dbReference>
<dbReference type="EMBL" id="BQKK01000002">
    <property type="protein sequence ID" value="GJN42630.1"/>
    <property type="molecule type" value="Genomic_DNA"/>
</dbReference>
<comment type="pathway">
    <text evidence="9">Isoprenoid biosynthesis; isopentenyl diphosphate biosynthesis via DXP pathway; isopentenyl diphosphate from 1-deoxy-D-xylulose 5-phosphate: step 3/6.</text>
</comment>
<evidence type="ECO:0000256" key="6">
    <source>
        <dbReference type="ARBA" id="ARBA00022777"/>
    </source>
</evidence>
<accession>A0AAV5G942</accession>
<dbReference type="AlphaFoldDB" id="A0AAV5G942"/>
<dbReference type="InterPro" id="IPR020568">
    <property type="entry name" value="Ribosomal_Su5_D2-typ_SF"/>
</dbReference>
<dbReference type="HAMAP" id="MF_00061">
    <property type="entry name" value="IspE"/>
    <property type="match status" value="1"/>
</dbReference>
<evidence type="ECO:0000313" key="12">
    <source>
        <dbReference type="EMBL" id="GJN42630.1"/>
    </source>
</evidence>
<dbReference type="PANTHER" id="PTHR43527">
    <property type="entry name" value="4-DIPHOSPHOCYTIDYL-2-C-METHYL-D-ERYTHRITOL KINASE, CHLOROPLASTIC"/>
    <property type="match status" value="1"/>
</dbReference>
<evidence type="ECO:0000256" key="2">
    <source>
        <dbReference type="ARBA" id="ARBA00012052"/>
    </source>
</evidence>
<dbReference type="Gene3D" id="3.30.230.10">
    <property type="match status" value="1"/>
</dbReference>
<dbReference type="PIRSF" id="PIRSF010376">
    <property type="entry name" value="IspE"/>
    <property type="match status" value="1"/>
</dbReference>
<reference evidence="12" key="1">
    <citation type="submission" date="2021-12" db="EMBL/GenBank/DDBJ databases">
        <title>Draft genome sequence of Corynebacterium ammoniagenes strain T-723.</title>
        <authorList>
            <person name="Matsuzawa M."/>
            <person name="Hiratani M."/>
            <person name="Abe I."/>
            <person name="Tsuji Y."/>
            <person name="Nakamura J."/>
        </authorList>
    </citation>
    <scope>NUCLEOTIDE SEQUENCE</scope>
    <source>
        <strain evidence="12">T-723</strain>
    </source>
</reference>
<dbReference type="NCBIfam" id="TIGR00154">
    <property type="entry name" value="ispE"/>
    <property type="match status" value="1"/>
</dbReference>
<evidence type="ECO:0000256" key="7">
    <source>
        <dbReference type="ARBA" id="ARBA00022840"/>
    </source>
</evidence>